<evidence type="ECO:0000256" key="1">
    <source>
        <dbReference type="SAM" id="SignalP"/>
    </source>
</evidence>
<feature type="signal peptide" evidence="1">
    <location>
        <begin position="1"/>
        <end position="23"/>
    </location>
</feature>
<name>A0A5C6U2V9_9BURK</name>
<reference evidence="2 3" key="1">
    <citation type="submission" date="2019-08" db="EMBL/GenBank/DDBJ databases">
        <authorList>
            <person name="Khan S.A."/>
            <person name="Jeon C.O."/>
            <person name="Jeong S.E."/>
        </authorList>
    </citation>
    <scope>NUCLEOTIDE SEQUENCE [LARGE SCALE GENOMIC DNA]</scope>
    <source>
        <strain evidence="3">IMCC1728</strain>
    </source>
</reference>
<evidence type="ECO:0000313" key="2">
    <source>
        <dbReference type="EMBL" id="TXC67353.1"/>
    </source>
</evidence>
<keyword evidence="1" id="KW-0732">Signal</keyword>
<accession>A0A5C6U2V9</accession>
<comment type="caution">
    <text evidence="2">The sequence shown here is derived from an EMBL/GenBank/DDBJ whole genome shotgun (WGS) entry which is preliminary data.</text>
</comment>
<protein>
    <submittedName>
        <fullName evidence="2">DUF4148 domain-containing protein</fullName>
    </submittedName>
</protein>
<proteinExistence type="predicted"/>
<dbReference type="AlphaFoldDB" id="A0A5C6U2V9"/>
<organism evidence="2 3">
    <name type="scientific">Piscinibacter aquaticus</name>
    <dbReference type="NCBI Taxonomy" id="392597"/>
    <lineage>
        <taxon>Bacteria</taxon>
        <taxon>Pseudomonadati</taxon>
        <taxon>Pseudomonadota</taxon>
        <taxon>Betaproteobacteria</taxon>
        <taxon>Burkholderiales</taxon>
        <taxon>Sphaerotilaceae</taxon>
        <taxon>Piscinibacter</taxon>
    </lineage>
</organism>
<dbReference type="Proteomes" id="UP000321832">
    <property type="component" value="Unassembled WGS sequence"/>
</dbReference>
<feature type="chain" id="PRO_5023014801" evidence="1">
    <location>
        <begin position="24"/>
        <end position="123"/>
    </location>
</feature>
<gene>
    <name evidence="2" type="ORF">FSC37_21610</name>
</gene>
<sequence>MNAKTLIATALVLSFAGAGAAFAQEGTQDFPVPQWKSSVTRSEVVATLKATPAAQVQAGEASAAPKAASTLTRAQVQAETREALRLGVIGSDEGTVRVATPAQAEQIRAAGLRALDGNVARAE</sequence>
<evidence type="ECO:0000313" key="3">
    <source>
        <dbReference type="Proteomes" id="UP000321832"/>
    </source>
</evidence>
<dbReference type="EMBL" id="VOPW01000001">
    <property type="protein sequence ID" value="TXC67353.1"/>
    <property type="molecule type" value="Genomic_DNA"/>
</dbReference>
<keyword evidence="3" id="KW-1185">Reference proteome</keyword>